<dbReference type="InterPro" id="IPR001647">
    <property type="entry name" value="HTH_TetR"/>
</dbReference>
<accession>A0ABT1VYB3</accession>
<evidence type="ECO:0000259" key="3">
    <source>
        <dbReference type="PROSITE" id="PS50977"/>
    </source>
</evidence>
<dbReference type="Pfam" id="PF00440">
    <property type="entry name" value="TetR_N"/>
    <property type="match status" value="1"/>
</dbReference>
<gene>
    <name evidence="4" type="ORF">NFI88_08775</name>
</gene>
<protein>
    <submittedName>
        <fullName evidence="4">TetR/AcrR family transcriptional regulator</fullName>
    </submittedName>
</protein>
<dbReference type="PANTHER" id="PTHR30055:SF223">
    <property type="entry name" value="HTH-TYPE TRANSCRIPTIONAL REGULATOR UIDR"/>
    <property type="match status" value="1"/>
</dbReference>
<dbReference type="PANTHER" id="PTHR30055">
    <property type="entry name" value="HTH-TYPE TRANSCRIPTIONAL REGULATOR RUTR"/>
    <property type="match status" value="1"/>
</dbReference>
<evidence type="ECO:0000256" key="1">
    <source>
        <dbReference type="ARBA" id="ARBA00023125"/>
    </source>
</evidence>
<evidence type="ECO:0000256" key="2">
    <source>
        <dbReference type="PROSITE-ProRule" id="PRU00335"/>
    </source>
</evidence>
<keyword evidence="1 2" id="KW-0238">DNA-binding</keyword>
<dbReference type="InterPro" id="IPR036271">
    <property type="entry name" value="Tet_transcr_reg_TetR-rel_C_sf"/>
</dbReference>
<comment type="caution">
    <text evidence="4">The sequence shown here is derived from an EMBL/GenBank/DDBJ whole genome shotgun (WGS) entry which is preliminary data.</text>
</comment>
<dbReference type="Pfam" id="PF14246">
    <property type="entry name" value="TetR_C_7"/>
    <property type="match status" value="1"/>
</dbReference>
<sequence>MVQTPAARPRGRPAARTDAETLALLGEAATAAFGRHGYAGANVTEIARSLGISTRTLYRLVPTKAELFELSVRSRIDSFLLAVTRDALSGLELEDALTLILTRFATLVLGDESMAITRLLYAEAGRFPEIAARFQASAARRVDAAITAWLAEQVEAGRLTVEQPGFASSFLRGAMVSDPQRAALLGTAPLPDAGAIAERARRCARLFLQGCRPR</sequence>
<dbReference type="RefSeq" id="WP_422919676.1">
    <property type="nucleotide sequence ID" value="NZ_JAMZEJ010000005.1"/>
</dbReference>
<evidence type="ECO:0000313" key="5">
    <source>
        <dbReference type="Proteomes" id="UP001524547"/>
    </source>
</evidence>
<dbReference type="Proteomes" id="UP001524547">
    <property type="component" value="Unassembled WGS sequence"/>
</dbReference>
<dbReference type="SUPFAM" id="SSF46689">
    <property type="entry name" value="Homeodomain-like"/>
    <property type="match status" value="1"/>
</dbReference>
<organism evidence="4 5">
    <name type="scientific">Rhizosaccharibacter radicis</name>
    <dbReference type="NCBI Taxonomy" id="2782605"/>
    <lineage>
        <taxon>Bacteria</taxon>
        <taxon>Pseudomonadati</taxon>
        <taxon>Pseudomonadota</taxon>
        <taxon>Alphaproteobacteria</taxon>
        <taxon>Acetobacterales</taxon>
        <taxon>Acetobacteraceae</taxon>
        <taxon>Rhizosaccharibacter</taxon>
    </lineage>
</organism>
<dbReference type="InterPro" id="IPR050109">
    <property type="entry name" value="HTH-type_TetR-like_transc_reg"/>
</dbReference>
<dbReference type="InterPro" id="IPR009057">
    <property type="entry name" value="Homeodomain-like_sf"/>
</dbReference>
<dbReference type="EMBL" id="JAMZEJ010000005">
    <property type="protein sequence ID" value="MCQ8240927.1"/>
    <property type="molecule type" value="Genomic_DNA"/>
</dbReference>
<dbReference type="Gene3D" id="1.10.10.60">
    <property type="entry name" value="Homeodomain-like"/>
    <property type="match status" value="1"/>
</dbReference>
<evidence type="ECO:0000313" key="4">
    <source>
        <dbReference type="EMBL" id="MCQ8240927.1"/>
    </source>
</evidence>
<dbReference type="InterPro" id="IPR039536">
    <property type="entry name" value="TetR_C_Proteobacteria"/>
</dbReference>
<feature type="domain" description="HTH tetR-type" evidence="3">
    <location>
        <begin position="19"/>
        <end position="79"/>
    </location>
</feature>
<name>A0ABT1VYB3_9PROT</name>
<feature type="DNA-binding region" description="H-T-H motif" evidence="2">
    <location>
        <begin position="42"/>
        <end position="61"/>
    </location>
</feature>
<proteinExistence type="predicted"/>
<dbReference type="SUPFAM" id="SSF48498">
    <property type="entry name" value="Tetracyclin repressor-like, C-terminal domain"/>
    <property type="match status" value="1"/>
</dbReference>
<dbReference type="Gene3D" id="1.10.357.10">
    <property type="entry name" value="Tetracycline Repressor, domain 2"/>
    <property type="match status" value="1"/>
</dbReference>
<keyword evidence="5" id="KW-1185">Reference proteome</keyword>
<dbReference type="PROSITE" id="PS50977">
    <property type="entry name" value="HTH_TETR_2"/>
    <property type="match status" value="1"/>
</dbReference>
<reference evidence="4 5" key="1">
    <citation type="submission" date="2022-06" db="EMBL/GenBank/DDBJ databases">
        <title>Rhizosaccharibacter gen. nov. sp. nov. KSS12, endophytic bacteria isolated from sugarcane.</title>
        <authorList>
            <person name="Pitiwittayakul N."/>
        </authorList>
    </citation>
    <scope>NUCLEOTIDE SEQUENCE [LARGE SCALE GENOMIC DNA]</scope>
    <source>
        <strain evidence="4 5">KSS12</strain>
    </source>
</reference>